<protein>
    <recommendedName>
        <fullName evidence="3">VRR-NUC domain-containing protein</fullName>
    </recommendedName>
</protein>
<organism evidence="1 2">
    <name type="scientific">Candidatus Falkowbacteria bacterium CG02_land_8_20_14_3_00_36_14</name>
    <dbReference type="NCBI Taxonomy" id="1974560"/>
    <lineage>
        <taxon>Bacteria</taxon>
        <taxon>Candidatus Falkowiibacteriota</taxon>
    </lineage>
</organism>
<accession>A0A2M7DPA4</accession>
<proteinExistence type="predicted"/>
<evidence type="ECO:0000313" key="2">
    <source>
        <dbReference type="Proteomes" id="UP000228896"/>
    </source>
</evidence>
<dbReference type="Proteomes" id="UP000228896">
    <property type="component" value="Unassembled WGS sequence"/>
</dbReference>
<comment type="caution">
    <text evidence="1">The sequence shown here is derived from an EMBL/GenBank/DDBJ whole genome shotgun (WGS) entry which is preliminary data.</text>
</comment>
<evidence type="ECO:0000313" key="1">
    <source>
        <dbReference type="EMBL" id="PIV51581.1"/>
    </source>
</evidence>
<name>A0A2M7DPA4_9BACT</name>
<dbReference type="EMBL" id="PETS01000055">
    <property type="protein sequence ID" value="PIV51581.1"/>
    <property type="molecule type" value="Genomic_DNA"/>
</dbReference>
<reference evidence="2" key="1">
    <citation type="submission" date="2017-09" db="EMBL/GenBank/DDBJ databases">
        <title>Depth-based differentiation of microbial function through sediment-hosted aquifers and enrichment of novel symbionts in the deep terrestrial subsurface.</title>
        <authorList>
            <person name="Probst A.J."/>
            <person name="Ladd B."/>
            <person name="Jarett J.K."/>
            <person name="Geller-Mcgrath D.E."/>
            <person name="Sieber C.M.K."/>
            <person name="Emerson J.B."/>
            <person name="Anantharaman K."/>
            <person name="Thomas B.C."/>
            <person name="Malmstrom R."/>
            <person name="Stieglmeier M."/>
            <person name="Klingl A."/>
            <person name="Woyke T."/>
            <person name="Ryan C.M."/>
            <person name="Banfield J.F."/>
        </authorList>
    </citation>
    <scope>NUCLEOTIDE SEQUENCE [LARGE SCALE GENOMIC DNA]</scope>
</reference>
<evidence type="ECO:0008006" key="3">
    <source>
        <dbReference type="Google" id="ProtNLM"/>
    </source>
</evidence>
<dbReference type="AlphaFoldDB" id="A0A2M7DPA4"/>
<sequence length="98" mass="11103">MATTRTKIGQAKHDKKVQQRFDYYKKQGASYLRADLPGGAKPPKLGRKIPDLYVRLDGELIVEEIETPSTVKSDQKQQEAFKKVVKEKGGKFKIIIAK</sequence>
<gene>
    <name evidence="1" type="ORF">COS18_02500</name>
</gene>